<dbReference type="GO" id="GO:0005886">
    <property type="term" value="C:plasma membrane"/>
    <property type="evidence" value="ECO:0007669"/>
    <property type="project" value="UniProtKB-SubCell"/>
</dbReference>
<evidence type="ECO:0000256" key="3">
    <source>
        <dbReference type="ARBA" id="ARBA00022475"/>
    </source>
</evidence>
<evidence type="ECO:0000256" key="1">
    <source>
        <dbReference type="ARBA" id="ARBA00004377"/>
    </source>
</evidence>
<proteinExistence type="predicted"/>
<evidence type="ECO:0000256" key="7">
    <source>
        <dbReference type="ARBA" id="ARBA00022989"/>
    </source>
</evidence>
<keyword evidence="2" id="KW-0813">Transport</keyword>
<evidence type="ECO:0000313" key="10">
    <source>
        <dbReference type="EMBL" id="VAX06775.1"/>
    </source>
</evidence>
<dbReference type="GO" id="GO:0015628">
    <property type="term" value="P:protein secretion by the type II secretion system"/>
    <property type="evidence" value="ECO:0007669"/>
    <property type="project" value="InterPro"/>
</dbReference>
<sequence length="165" mass="18530">MKDWWQDLQQREQQLILGGSIALLAVILWAFVWLPYQGNKDNLQTQIHARGQQLIEITQIAAQAKAADKSPQTANRTAGRGNRSLLRITDESARAAGLAAALKRIEPDTDKQVQVWLENADFDKLITWLEVIESKYSIRVESASINKVSKKTTGAVNARISLREH</sequence>
<keyword evidence="8 9" id="KW-0472">Membrane</keyword>
<dbReference type="EMBL" id="UOFX01000017">
    <property type="protein sequence ID" value="VAX06775.1"/>
    <property type="molecule type" value="Genomic_DNA"/>
</dbReference>
<keyword evidence="7 9" id="KW-1133">Transmembrane helix</keyword>
<keyword evidence="6" id="KW-0653">Protein transport</keyword>
<evidence type="ECO:0000256" key="4">
    <source>
        <dbReference type="ARBA" id="ARBA00022519"/>
    </source>
</evidence>
<protein>
    <recommendedName>
        <fullName evidence="11">General secretion pathway protein M</fullName>
    </recommendedName>
</protein>
<dbReference type="InterPro" id="IPR007690">
    <property type="entry name" value="T2SS_GspM"/>
</dbReference>
<evidence type="ECO:0000256" key="5">
    <source>
        <dbReference type="ARBA" id="ARBA00022692"/>
    </source>
</evidence>
<evidence type="ECO:0000256" key="6">
    <source>
        <dbReference type="ARBA" id="ARBA00022927"/>
    </source>
</evidence>
<dbReference type="PIRSF" id="PIRSF006291">
    <property type="entry name" value="GspM"/>
    <property type="match status" value="1"/>
</dbReference>
<keyword evidence="5 9" id="KW-0812">Transmembrane</keyword>
<dbReference type="GO" id="GO:0015627">
    <property type="term" value="C:type II protein secretion system complex"/>
    <property type="evidence" value="ECO:0007669"/>
    <property type="project" value="InterPro"/>
</dbReference>
<evidence type="ECO:0000256" key="8">
    <source>
        <dbReference type="ARBA" id="ARBA00023136"/>
    </source>
</evidence>
<name>A0A3B1BKN5_9ZZZZ</name>
<accession>A0A3B1BKN5</accession>
<comment type="subcellular location">
    <subcellularLocation>
        <location evidence="1">Cell inner membrane</location>
        <topology evidence="1">Single-pass membrane protein</topology>
    </subcellularLocation>
</comment>
<dbReference type="Gene3D" id="3.30.1360.100">
    <property type="entry name" value="General secretion pathway protein M, EpsM"/>
    <property type="match status" value="1"/>
</dbReference>
<dbReference type="Pfam" id="PF04612">
    <property type="entry name" value="T2SSM"/>
    <property type="match status" value="1"/>
</dbReference>
<evidence type="ECO:0000256" key="2">
    <source>
        <dbReference type="ARBA" id="ARBA00022448"/>
    </source>
</evidence>
<organism evidence="10">
    <name type="scientific">hydrothermal vent metagenome</name>
    <dbReference type="NCBI Taxonomy" id="652676"/>
    <lineage>
        <taxon>unclassified sequences</taxon>
        <taxon>metagenomes</taxon>
        <taxon>ecological metagenomes</taxon>
    </lineage>
</organism>
<dbReference type="AlphaFoldDB" id="A0A3B1BKN5"/>
<keyword evidence="4" id="KW-0997">Cell inner membrane</keyword>
<evidence type="ECO:0008006" key="11">
    <source>
        <dbReference type="Google" id="ProtNLM"/>
    </source>
</evidence>
<dbReference type="SUPFAM" id="SSF103054">
    <property type="entry name" value="General secretion pathway protein M, EpsM"/>
    <property type="match status" value="1"/>
</dbReference>
<gene>
    <name evidence="10" type="ORF">MNBD_GAMMA26-1246</name>
</gene>
<evidence type="ECO:0000256" key="9">
    <source>
        <dbReference type="SAM" id="Phobius"/>
    </source>
</evidence>
<keyword evidence="3" id="KW-1003">Cell membrane</keyword>
<reference evidence="10" key="1">
    <citation type="submission" date="2018-06" db="EMBL/GenBank/DDBJ databases">
        <authorList>
            <person name="Zhirakovskaya E."/>
        </authorList>
    </citation>
    <scope>NUCLEOTIDE SEQUENCE</scope>
</reference>
<feature type="transmembrane region" description="Helical" evidence="9">
    <location>
        <begin position="15"/>
        <end position="36"/>
    </location>
</feature>
<dbReference type="InterPro" id="IPR023229">
    <property type="entry name" value="T2SS_M_periplasmic_sf"/>
</dbReference>